<feature type="region of interest" description="Disordered" evidence="6">
    <location>
        <begin position="48"/>
        <end position="90"/>
    </location>
</feature>
<evidence type="ECO:0000256" key="6">
    <source>
        <dbReference type="SAM" id="MobiDB-lite"/>
    </source>
</evidence>
<dbReference type="EMBL" id="JAGDFL010000436">
    <property type="protein sequence ID" value="KAG7388593.1"/>
    <property type="molecule type" value="Genomic_DNA"/>
</dbReference>
<keyword evidence="8" id="KW-1185">Reference proteome</keyword>
<comment type="caution">
    <text evidence="7">The sequence shown here is derived from an EMBL/GenBank/DDBJ whole genome shotgun (WGS) entry which is preliminary data.</text>
</comment>
<comment type="domain">
    <text evidence="5">The RxLR-dEER motif acts to carry the protein into the host cell cytoplasm through binding to cell surface phosphatidylinositol-3-phosphate.</text>
</comment>
<name>A0A8T1W8Y6_9STRA</name>
<dbReference type="Pfam" id="PF16810">
    <property type="entry name" value="RXLR"/>
    <property type="match status" value="1"/>
</dbReference>
<comment type="subcellular location">
    <subcellularLocation>
        <location evidence="1 5">Secreted</location>
    </subcellularLocation>
</comment>
<dbReference type="InterPro" id="IPR031825">
    <property type="entry name" value="RXLR"/>
</dbReference>
<reference evidence="7" key="1">
    <citation type="submission" date="2021-02" db="EMBL/GenBank/DDBJ databases">
        <authorList>
            <person name="Palmer J.M."/>
        </authorList>
    </citation>
    <scope>NUCLEOTIDE SEQUENCE</scope>
    <source>
        <strain evidence="7">SCRP23</strain>
    </source>
</reference>
<dbReference type="Proteomes" id="UP000693981">
    <property type="component" value="Unassembled WGS sequence"/>
</dbReference>
<evidence type="ECO:0000313" key="7">
    <source>
        <dbReference type="EMBL" id="KAG7388593.1"/>
    </source>
</evidence>
<feature type="chain" id="PRO_5035887407" description="RxLR effector protein" evidence="5">
    <location>
        <begin position="20"/>
        <end position="178"/>
    </location>
</feature>
<evidence type="ECO:0000256" key="4">
    <source>
        <dbReference type="ARBA" id="ARBA00022729"/>
    </source>
</evidence>
<evidence type="ECO:0000256" key="3">
    <source>
        <dbReference type="ARBA" id="ARBA00022525"/>
    </source>
</evidence>
<protein>
    <recommendedName>
        <fullName evidence="5">RxLR effector protein</fullName>
    </recommendedName>
</protein>
<evidence type="ECO:0000256" key="5">
    <source>
        <dbReference type="RuleBase" id="RU367124"/>
    </source>
</evidence>
<dbReference type="AlphaFoldDB" id="A0A8T1W8Y6"/>
<evidence type="ECO:0000256" key="2">
    <source>
        <dbReference type="ARBA" id="ARBA00010400"/>
    </source>
</evidence>
<proteinExistence type="inferred from homology"/>
<comment type="similarity">
    <text evidence="2 5">Belongs to the RxLR effector family.</text>
</comment>
<evidence type="ECO:0000256" key="1">
    <source>
        <dbReference type="ARBA" id="ARBA00004613"/>
    </source>
</evidence>
<evidence type="ECO:0000313" key="8">
    <source>
        <dbReference type="Proteomes" id="UP000693981"/>
    </source>
</evidence>
<organism evidence="7 8">
    <name type="scientific">Phytophthora boehmeriae</name>
    <dbReference type="NCBI Taxonomy" id="109152"/>
    <lineage>
        <taxon>Eukaryota</taxon>
        <taxon>Sar</taxon>
        <taxon>Stramenopiles</taxon>
        <taxon>Oomycota</taxon>
        <taxon>Peronosporomycetes</taxon>
        <taxon>Peronosporales</taxon>
        <taxon>Peronosporaceae</taxon>
        <taxon>Phytophthora</taxon>
    </lineage>
</organism>
<keyword evidence="3 5" id="KW-0964">Secreted</keyword>
<comment type="function">
    <text evidence="5">Effector that suppresses plant defense responses during pathogen infection.</text>
</comment>
<sequence>MRASFFFIAATLLLSVVSAVPDPDHTALSKITPVNSVDSAHDIGNRFLRSTKVAEDEGSDSEDESESAEDGSEFDSEDDSDKEERSLHDLVRNTHFHQLDDVAGDLASVPGALKKIQADNEEIFKSIAANKWKPESLKVELGIAEKKAWMHKDQLMKNGDYLLYRAYKKFWNERKGQP</sequence>
<keyword evidence="4 5" id="KW-0732">Signal</keyword>
<accession>A0A8T1W8Y6</accession>
<feature type="signal peptide" evidence="5">
    <location>
        <begin position="1"/>
        <end position="19"/>
    </location>
</feature>
<feature type="compositionally biased region" description="Acidic residues" evidence="6">
    <location>
        <begin position="56"/>
        <end position="81"/>
    </location>
</feature>
<gene>
    <name evidence="7" type="ORF">PHYBOEH_007791</name>
</gene>